<dbReference type="eggNOG" id="KOG1498">
    <property type="taxonomic scope" value="Eukaryota"/>
</dbReference>
<comment type="similarity">
    <text evidence="1">Belongs to the proteasome subunit p55 family.</text>
</comment>
<dbReference type="AlphaFoldDB" id="G8BYP5"/>
<dbReference type="InterPro" id="IPR036388">
    <property type="entry name" value="WH-like_DNA-bd_sf"/>
</dbReference>
<dbReference type="Gene3D" id="1.10.10.10">
    <property type="entry name" value="Winged helix-like DNA-binding domain superfamily/Winged helix DNA-binding domain"/>
    <property type="match status" value="1"/>
</dbReference>
<dbReference type="InterPro" id="IPR036390">
    <property type="entry name" value="WH_DNA-bd_sf"/>
</dbReference>
<evidence type="ECO:0000259" key="3">
    <source>
        <dbReference type="PROSITE" id="PS50250"/>
    </source>
</evidence>
<feature type="domain" description="PCI" evidence="3">
    <location>
        <begin position="245"/>
        <end position="419"/>
    </location>
</feature>
<reference evidence="4 5" key="1">
    <citation type="journal article" date="2011" name="Proc. Natl. Acad. Sci. U.S.A.">
        <title>Evolutionary erosion of yeast sex chromosomes by mating-type switching accidents.</title>
        <authorList>
            <person name="Gordon J.L."/>
            <person name="Armisen D."/>
            <person name="Proux-Wera E."/>
            <person name="Oheigeartaigh S.S."/>
            <person name="Byrne K.P."/>
            <person name="Wolfe K.H."/>
        </authorList>
    </citation>
    <scope>NUCLEOTIDE SEQUENCE [LARGE SCALE GENOMIC DNA]</scope>
    <source>
        <strain evidence="5">ATCC 24235 / CBS 4417 / NBRC 1672 / NRRL Y-8282 / UCD 70-5</strain>
    </source>
</reference>
<dbReference type="FunFam" id="1.10.10.10:FF:000070">
    <property type="entry name" value="26S proteasome non-ATPase regulatory subunit 12"/>
    <property type="match status" value="1"/>
</dbReference>
<evidence type="ECO:0000313" key="4">
    <source>
        <dbReference type="EMBL" id="CCE64987.1"/>
    </source>
</evidence>
<accession>G8BYP5</accession>
<dbReference type="PROSITE" id="PS50250">
    <property type="entry name" value="PCI"/>
    <property type="match status" value="1"/>
</dbReference>
<proteinExistence type="inferred from homology"/>
<dbReference type="HOGENOM" id="CLU_033860_2_0_1"/>
<dbReference type="Proteomes" id="UP000005666">
    <property type="component" value="Chromosome 10"/>
</dbReference>
<evidence type="ECO:0000256" key="2">
    <source>
        <dbReference type="ARBA" id="ARBA00022942"/>
    </source>
</evidence>
<keyword evidence="5" id="KW-1185">Reference proteome</keyword>
<name>G8BYP5_TETPH</name>
<evidence type="ECO:0000313" key="5">
    <source>
        <dbReference type="Proteomes" id="UP000005666"/>
    </source>
</evidence>
<dbReference type="PANTHER" id="PTHR10855">
    <property type="entry name" value="26S PROTEASOME NON-ATPASE REGULATORY SUBUNIT 12/COP9 SIGNALOSOME COMPLEX SUBUNIT 4"/>
    <property type="match status" value="1"/>
</dbReference>
<dbReference type="SMART" id="SM00088">
    <property type="entry name" value="PINT"/>
    <property type="match status" value="1"/>
</dbReference>
<dbReference type="EMBL" id="HE612865">
    <property type="protein sequence ID" value="CCE64987.1"/>
    <property type="molecule type" value="Genomic_DNA"/>
</dbReference>
<dbReference type="GO" id="GO:0034515">
    <property type="term" value="C:proteasome storage granule"/>
    <property type="evidence" value="ECO:0007669"/>
    <property type="project" value="EnsemblFungi"/>
</dbReference>
<dbReference type="STRING" id="1071381.G8BYP5"/>
<dbReference type="PANTHER" id="PTHR10855:SF1">
    <property type="entry name" value="26S PROTEASOME NON-ATPASE REGULATORY SUBUNIT 12"/>
    <property type="match status" value="1"/>
</dbReference>
<dbReference type="Pfam" id="PF18098">
    <property type="entry name" value="RPN5_C"/>
    <property type="match status" value="1"/>
</dbReference>
<dbReference type="Pfam" id="PF22241">
    <property type="entry name" value="PSMD12-CSN4_N"/>
    <property type="match status" value="1"/>
</dbReference>
<dbReference type="KEGG" id="tpf:TPHA_0J01660"/>
<dbReference type="GO" id="GO:0043161">
    <property type="term" value="P:proteasome-mediated ubiquitin-dependent protein catabolic process"/>
    <property type="evidence" value="ECO:0007669"/>
    <property type="project" value="EnsemblFungi"/>
</dbReference>
<dbReference type="InterPro" id="IPR000717">
    <property type="entry name" value="PCI_dom"/>
</dbReference>
<dbReference type="OMA" id="AENEMFK"/>
<evidence type="ECO:0000256" key="1">
    <source>
        <dbReference type="ARBA" id="ARBA00006397"/>
    </source>
</evidence>
<organism evidence="4 5">
    <name type="scientific">Tetrapisispora phaffii (strain ATCC 24235 / CBS 4417 / NBRC 1672 / NRRL Y-8282 / UCD 70-5)</name>
    <name type="common">Yeast</name>
    <name type="synonym">Fabospora phaffii</name>
    <dbReference type="NCBI Taxonomy" id="1071381"/>
    <lineage>
        <taxon>Eukaryota</taxon>
        <taxon>Fungi</taxon>
        <taxon>Dikarya</taxon>
        <taxon>Ascomycota</taxon>
        <taxon>Saccharomycotina</taxon>
        <taxon>Saccharomycetes</taxon>
        <taxon>Saccharomycetales</taxon>
        <taxon>Saccharomycetaceae</taxon>
        <taxon>Tetrapisispora</taxon>
    </lineage>
</organism>
<dbReference type="GeneID" id="11532933"/>
<dbReference type="InterPro" id="IPR040896">
    <property type="entry name" value="RPN5_C"/>
</dbReference>
<dbReference type="SUPFAM" id="SSF46785">
    <property type="entry name" value="Winged helix' DNA-binding domain"/>
    <property type="match status" value="1"/>
</dbReference>
<dbReference type="InterPro" id="IPR054559">
    <property type="entry name" value="PSMD12-CSN4-like_N"/>
</dbReference>
<dbReference type="OrthoDB" id="268763at2759"/>
<dbReference type="GO" id="GO:0000338">
    <property type="term" value="P:protein deneddylation"/>
    <property type="evidence" value="ECO:0007669"/>
    <property type="project" value="EnsemblFungi"/>
</dbReference>
<keyword evidence="2" id="KW-0647">Proteasome</keyword>
<dbReference type="InterPro" id="IPR040134">
    <property type="entry name" value="PSMD12/CSN4"/>
</dbReference>
<dbReference type="GO" id="GO:0008541">
    <property type="term" value="C:proteasome regulatory particle, lid subcomplex"/>
    <property type="evidence" value="ECO:0007669"/>
    <property type="project" value="EnsemblFungi"/>
</dbReference>
<dbReference type="RefSeq" id="XP_003687421.1">
    <property type="nucleotide sequence ID" value="XM_003687373.1"/>
</dbReference>
<dbReference type="GO" id="GO:0008180">
    <property type="term" value="C:COP9 signalosome"/>
    <property type="evidence" value="ECO:0007669"/>
    <property type="project" value="EnsemblFungi"/>
</dbReference>
<protein>
    <recommendedName>
        <fullName evidence="3">PCI domain-containing protein</fullName>
    </recommendedName>
</protein>
<sequence length="457" mass="53468">MSRDAPIKAEKDYSEIIKDEFPKIDILAQNDTNAALDKLLVLEKKTRQAADLVSSKEVLVKIADLLINNGDWDGLQEQLVLLSKKHGQLKLALQYMIQHVMKCLKENGGETDDDLLKDTPFITLNTRIAVIETIRIVTENKIFVETERARVTRDLAHIRKKQNKIDEATEILCELQVETYGSMEMYEKIEFIIEQMELSILIKSYSQATILSRKILKKTFKNEKYEQLKLEYYKLLIKIGLFKKEYLEVAQFFIEIYQTKSIKENEQQWKAALSHIVYFLVLSPYGNLQNDLIHKTLLDNNLKKLEVQESLIKLFTTKELMRWPIVKSTFEPVLSKEEFAFSGEESEQHWEELRKRVVEHNLRVISEYYSRISLSRLNELIDLTETESEKFISNMVNQGIIYAKINRPTKIVNFEKPKNSNELLNEWSNNVDQLLEHIETIGHLITKEEIMHGLKAK</sequence>
<gene>
    <name evidence="4" type="primary">TPHA0J01660</name>
    <name evidence="4" type="ordered locus">TPHA_0J01660</name>
</gene>
<dbReference type="Pfam" id="PF01399">
    <property type="entry name" value="PCI"/>
    <property type="match status" value="1"/>
</dbReference>